<gene>
    <name evidence="2" type="ordered locus">cce_3565</name>
</gene>
<keyword evidence="1" id="KW-0472">Membrane</keyword>
<dbReference type="AlphaFoldDB" id="B1X014"/>
<keyword evidence="1" id="KW-0812">Transmembrane</keyword>
<feature type="transmembrane region" description="Helical" evidence="1">
    <location>
        <begin position="443"/>
        <end position="464"/>
    </location>
</feature>
<dbReference type="Gene3D" id="2.160.20.80">
    <property type="entry name" value="E3 ubiquitin-protein ligase SopA"/>
    <property type="match status" value="1"/>
</dbReference>
<keyword evidence="1" id="KW-1133">Transmembrane helix</keyword>
<dbReference type="OrthoDB" id="499638at2"/>
<dbReference type="RefSeq" id="WP_009545271.1">
    <property type="nucleotide sequence ID" value="NC_010546.1"/>
</dbReference>
<sequence length="650" mass="75526">MNLKKYIYFLCILLLLAFLLFFHPFPVLADVERVSLTPELLQKKIKSPQLQEGILTLDLTYLEIDLTADNNEFKEEFYHQLQNYLNHSDKAIGLDFTHSLIKGDLMSSRLGISTVLSPEALPQNLTKTEREIIESNPQFSNQSIEPMNSVILFRGALKLNESKITGIIDFSNTFFLQKIESKNINVTKAIDFNNVQFSRKIDFSGSAFKENANFNGTQFQEQVKFNKVQFLGESIFNYSQFKQSADFSEVIFNKVVNFSHTSWSDTTKFISINCRDRILFSNSIFSGLVSFANSTFEKSIIFRNVYFRNTVNLKDVKLLGIMDFSNAEFLKDKAINIAGFAFDSDGSKVLGNTGEIARFMYLNSIEGNETVLRNFIQNFRDSEQIPDANQLEYKKQKLTKQQLSEKIIQTPYQDYWRLSFIQQVGHWLLLNILLLLSQYGTNFSLLLGVGLISIGYFGVLFWFVDRWRRRLPKPIVPNLYDIICMVSSGSSLLVIGTIEIFNSAEYPFITLLCLSLILIPIPLSLVSLMYEKGRYHDLMESSYFLLDGGFRQLQLLIVRLPIIPEFHFFRDRFTPLVWERRWNWLNYYDFSLNNFLKLGFNDIRLRDQHLPGFVSTLVWYQWILGILYIALLFWTLSRTIPGLNLLIYLK</sequence>
<organism evidence="2 3">
    <name type="scientific">Crocosphaera subtropica (strain ATCC 51142 / BH68)</name>
    <name type="common">Cyanothece sp. (strain ATCC 51142)</name>
    <dbReference type="NCBI Taxonomy" id="43989"/>
    <lineage>
        <taxon>Bacteria</taxon>
        <taxon>Bacillati</taxon>
        <taxon>Cyanobacteriota</taxon>
        <taxon>Cyanophyceae</taxon>
        <taxon>Oscillatoriophycideae</taxon>
        <taxon>Chroococcales</taxon>
        <taxon>Aphanothecaceae</taxon>
        <taxon>Crocosphaera</taxon>
        <taxon>Crocosphaera subtropica</taxon>
    </lineage>
</organism>
<feature type="transmembrane region" description="Helical" evidence="1">
    <location>
        <begin position="479"/>
        <end position="501"/>
    </location>
</feature>
<reference evidence="2 3" key="1">
    <citation type="journal article" date="2008" name="Proc. Natl. Acad. Sci. U.S.A.">
        <title>The genome of Cyanothece 51142, a unicellular diazotrophic cyanobacterium important in the marine nitrogen cycle.</title>
        <authorList>
            <person name="Welsh E.A."/>
            <person name="Liberton M."/>
            <person name="Stoeckel J."/>
            <person name="Loh T."/>
            <person name="Elvitigala T."/>
            <person name="Wang C."/>
            <person name="Wollam A."/>
            <person name="Fulton R.S."/>
            <person name="Clifton S.W."/>
            <person name="Jacobs J.M."/>
            <person name="Aurora R."/>
            <person name="Ghosh B.K."/>
            <person name="Sherman L.A."/>
            <person name="Smith R.D."/>
            <person name="Wilson R.K."/>
            <person name="Pakrasi H.B."/>
        </authorList>
    </citation>
    <scope>NUCLEOTIDE SEQUENCE [LARGE SCALE GENOMIC DNA]</scope>
    <source>
        <strain evidence="3">ATCC 51142 / BH68</strain>
    </source>
</reference>
<evidence type="ECO:0000313" key="3">
    <source>
        <dbReference type="Proteomes" id="UP000001203"/>
    </source>
</evidence>
<dbReference type="eggNOG" id="COG1357">
    <property type="taxonomic scope" value="Bacteria"/>
</dbReference>
<evidence type="ECO:0000256" key="1">
    <source>
        <dbReference type="SAM" id="Phobius"/>
    </source>
</evidence>
<dbReference type="HOGENOM" id="CLU_374601_0_0_3"/>
<proteinExistence type="predicted"/>
<dbReference type="STRING" id="43989.cce_3565"/>
<keyword evidence="3" id="KW-1185">Reference proteome</keyword>
<dbReference type="Pfam" id="PF13576">
    <property type="entry name" value="Pentapeptide_3"/>
    <property type="match status" value="1"/>
</dbReference>
<accession>B1X014</accession>
<name>B1X014_CROS5</name>
<protein>
    <recommendedName>
        <fullName evidence="4">Pentapeptide repeat-containing protein</fullName>
    </recommendedName>
</protein>
<feature type="transmembrane region" description="Helical" evidence="1">
    <location>
        <begin position="619"/>
        <end position="636"/>
    </location>
</feature>
<dbReference type="InterPro" id="IPR001646">
    <property type="entry name" value="5peptide_repeat"/>
</dbReference>
<dbReference type="Proteomes" id="UP000001203">
    <property type="component" value="Chromosome circular"/>
</dbReference>
<dbReference type="KEGG" id="cyt:cce_3565"/>
<evidence type="ECO:0008006" key="4">
    <source>
        <dbReference type="Google" id="ProtNLM"/>
    </source>
</evidence>
<evidence type="ECO:0000313" key="2">
    <source>
        <dbReference type="EMBL" id="ACB52913.1"/>
    </source>
</evidence>
<feature type="transmembrane region" description="Helical" evidence="1">
    <location>
        <begin position="508"/>
        <end position="530"/>
    </location>
</feature>
<dbReference type="EMBL" id="CP000806">
    <property type="protein sequence ID" value="ACB52913.1"/>
    <property type="molecule type" value="Genomic_DNA"/>
</dbReference>